<dbReference type="EMBL" id="MVGT01003023">
    <property type="protein sequence ID" value="OVA05716.1"/>
    <property type="molecule type" value="Genomic_DNA"/>
</dbReference>
<evidence type="ECO:0000313" key="1">
    <source>
        <dbReference type="EMBL" id="OVA05716.1"/>
    </source>
</evidence>
<gene>
    <name evidence="1" type="ORF">BVC80_1417g19</name>
</gene>
<dbReference type="InParanoid" id="A0A200Q5K6"/>
<dbReference type="PANTHER" id="PTHR15663">
    <property type="entry name" value="COMM DOMAIN-CONTAINING PROTEIN 9"/>
    <property type="match status" value="1"/>
</dbReference>
<evidence type="ECO:0000313" key="2">
    <source>
        <dbReference type="Proteomes" id="UP000195402"/>
    </source>
</evidence>
<comment type="caution">
    <text evidence="1">The sequence shown here is derived from an EMBL/GenBank/DDBJ whole genome shotgun (WGS) entry which is preliminary data.</text>
</comment>
<dbReference type="AlphaFoldDB" id="A0A200Q5K6"/>
<accession>A0A200Q5K6</accession>
<proteinExistence type="predicted"/>
<name>A0A200Q5K6_MACCD</name>
<dbReference type="STRING" id="56857.A0A200Q5K6"/>
<dbReference type="PANTHER" id="PTHR15663:SF6">
    <property type="entry name" value="COMM DOMAIN-CONTAINING PROTEIN-RELATED"/>
    <property type="match status" value="1"/>
</dbReference>
<keyword evidence="2" id="KW-1185">Reference proteome</keyword>
<dbReference type="InterPro" id="IPR037360">
    <property type="entry name" value="COMMD9"/>
</dbReference>
<reference evidence="1 2" key="1">
    <citation type="journal article" date="2017" name="Mol. Plant">
        <title>The Genome of Medicinal Plant Macleaya cordata Provides New Insights into Benzylisoquinoline Alkaloids Metabolism.</title>
        <authorList>
            <person name="Liu X."/>
            <person name="Liu Y."/>
            <person name="Huang P."/>
            <person name="Ma Y."/>
            <person name="Qing Z."/>
            <person name="Tang Q."/>
            <person name="Cao H."/>
            <person name="Cheng P."/>
            <person name="Zheng Y."/>
            <person name="Yuan Z."/>
            <person name="Zhou Y."/>
            <person name="Liu J."/>
            <person name="Tang Z."/>
            <person name="Zhuo Y."/>
            <person name="Zhang Y."/>
            <person name="Yu L."/>
            <person name="Huang J."/>
            <person name="Yang P."/>
            <person name="Peng Q."/>
            <person name="Zhang J."/>
            <person name="Jiang W."/>
            <person name="Zhang Z."/>
            <person name="Lin K."/>
            <person name="Ro D.K."/>
            <person name="Chen X."/>
            <person name="Xiong X."/>
            <person name="Shang Y."/>
            <person name="Huang S."/>
            <person name="Zeng J."/>
        </authorList>
    </citation>
    <scope>NUCLEOTIDE SEQUENCE [LARGE SCALE GENOMIC DNA]</scope>
    <source>
        <strain evidence="2">cv. BLH2017</strain>
        <tissue evidence="1">Root</tissue>
    </source>
</reference>
<dbReference type="OrthoDB" id="1915155at2759"/>
<protein>
    <submittedName>
        <fullName evidence="1">Uncharacterized protein</fullName>
    </submittedName>
</protein>
<dbReference type="Proteomes" id="UP000195402">
    <property type="component" value="Unassembled WGS sequence"/>
</dbReference>
<sequence>MEEGSSALFIQLHKLSSSSAATSEQTLAHVLETLWRTRKTGLRTLEKASIQSLLCLPSLEELDPVLACLRSLIRKCVHENLTADNLLKLFPPDLSLDLQSILVLLLQRYQNHWKDDASMDQPQCQRTSVPYQVTVGIPPSLTPFAAAELSSPLWPRQDDATACFNPRDVGSCTPIISDTNISRVAPVPLQQDAISPENMAHSFWVCDVARDDEAVDPIRICLKIEDLVVVFGS</sequence>
<organism evidence="1 2">
    <name type="scientific">Macleaya cordata</name>
    <name type="common">Five-seeded plume-poppy</name>
    <name type="synonym">Bocconia cordata</name>
    <dbReference type="NCBI Taxonomy" id="56857"/>
    <lineage>
        <taxon>Eukaryota</taxon>
        <taxon>Viridiplantae</taxon>
        <taxon>Streptophyta</taxon>
        <taxon>Embryophyta</taxon>
        <taxon>Tracheophyta</taxon>
        <taxon>Spermatophyta</taxon>
        <taxon>Magnoliopsida</taxon>
        <taxon>Ranunculales</taxon>
        <taxon>Papaveraceae</taxon>
        <taxon>Papaveroideae</taxon>
        <taxon>Macleaya</taxon>
    </lineage>
</organism>